<dbReference type="GO" id="GO:0005737">
    <property type="term" value="C:cytoplasm"/>
    <property type="evidence" value="ECO:0007669"/>
    <property type="project" value="UniProtKB-SubCell"/>
</dbReference>
<comment type="similarity">
    <text evidence="7">Belongs to the endonuclease V family.</text>
</comment>
<dbReference type="AlphaFoldDB" id="Q0W0T5"/>
<organism evidence="8 9">
    <name type="scientific">Methanocella arvoryzae (strain DSM 22066 / NBRC 105507 / MRE50)</name>
    <dbReference type="NCBI Taxonomy" id="351160"/>
    <lineage>
        <taxon>Archaea</taxon>
        <taxon>Methanobacteriati</taxon>
        <taxon>Methanobacteriota</taxon>
        <taxon>Stenosarchaea group</taxon>
        <taxon>Methanomicrobia</taxon>
        <taxon>Methanocellales</taxon>
        <taxon>Methanocellaceae</taxon>
        <taxon>Methanocella</taxon>
    </lineage>
</organism>
<reference evidence="8 9" key="1">
    <citation type="journal article" date="2006" name="Science">
        <title>Genome of rice cluster I archaea -- the key methane producers in the rice rhizosphere.</title>
        <authorList>
            <person name="Erkel C."/>
            <person name="Kube M."/>
            <person name="Reinhardt R."/>
            <person name="Liesack W."/>
        </authorList>
    </citation>
    <scope>NUCLEOTIDE SEQUENCE [LARGE SCALE GENOMIC DNA]</scope>
    <source>
        <strain evidence="9">DSM 22066 / NBRC 105507 / MRE50</strain>
    </source>
</reference>
<dbReference type="OrthoDB" id="7885at2157"/>
<dbReference type="Gene3D" id="3.30.2170.10">
    <property type="entry name" value="archaeoglobus fulgidus dsm 4304 superfamily"/>
    <property type="match status" value="1"/>
</dbReference>
<keyword evidence="4 7" id="KW-0540">Nuclease</keyword>
<keyword evidence="7" id="KW-0227">DNA damage</keyword>
<dbReference type="eggNOG" id="arCOG00929">
    <property type="taxonomic scope" value="Archaea"/>
</dbReference>
<accession>Q0W0T5</accession>
<dbReference type="GO" id="GO:0000287">
    <property type="term" value="F:magnesium ion binding"/>
    <property type="evidence" value="ECO:0007669"/>
    <property type="project" value="UniProtKB-UniRule"/>
</dbReference>
<dbReference type="HAMAP" id="MF_00801">
    <property type="entry name" value="Endonuclease_5"/>
    <property type="match status" value="1"/>
</dbReference>
<comment type="function">
    <text evidence="7">DNA repair enzyme involved in the repair of deaminated bases. Selectively cleaves double-stranded DNA at the second phosphodiester bond 3' to a deoxyinosine leaving behind the intact lesion on the nicked DNA.</text>
</comment>
<dbReference type="CDD" id="cd06559">
    <property type="entry name" value="Endonuclease_V"/>
    <property type="match status" value="1"/>
</dbReference>
<gene>
    <name evidence="7 8" type="primary">nfi</name>
    <name evidence="8" type="ORF">RRC272</name>
</gene>
<comment type="catalytic activity">
    <reaction evidence="1 7">
        <text>Endonucleolytic cleavage at apurinic or apyrimidinic sites to products with a 5'-phosphate.</text>
        <dbReference type="EC" id="3.1.21.7"/>
    </reaction>
</comment>
<evidence type="ECO:0000313" key="8">
    <source>
        <dbReference type="EMBL" id="CAJ38008.1"/>
    </source>
</evidence>
<dbReference type="GO" id="GO:0043737">
    <property type="term" value="F:deoxyribonuclease V activity"/>
    <property type="evidence" value="ECO:0007669"/>
    <property type="project" value="UniProtKB-UniRule"/>
</dbReference>
<dbReference type="PANTHER" id="PTHR28511:SF1">
    <property type="entry name" value="ENDONUCLEASE V"/>
    <property type="match status" value="1"/>
</dbReference>
<evidence type="ECO:0000256" key="3">
    <source>
        <dbReference type="ARBA" id="ARBA00022490"/>
    </source>
</evidence>
<dbReference type="EMBL" id="AM114193">
    <property type="protein sequence ID" value="CAJ38008.1"/>
    <property type="molecule type" value="Genomic_DNA"/>
</dbReference>
<dbReference type="EC" id="3.1.21.7" evidence="7"/>
<protein>
    <recommendedName>
        <fullName evidence="7">Endonuclease V</fullName>
        <ecNumber evidence="7">3.1.21.7</ecNumber>
    </recommendedName>
    <alternativeName>
        <fullName evidence="7">Deoxyinosine 3'endonuclease</fullName>
    </alternativeName>
    <alternativeName>
        <fullName evidence="7">Deoxyribonuclease V</fullName>
        <shortName evidence="7">DNase V</shortName>
    </alternativeName>
</protein>
<sequence>MKVRELYREQERLARKAVFYDAFGKLKYVAGIDCSYYEDLIIGGAVVIDLNTLEPIEKAHVLLKLDFPYIPGLLAYREANAMISAFKKLDTVVDVLMIDGFGTNHPRRCGIATQIGVRLEMPSIGVGKSFLCGDIGDDGYVYQGAERTGKLIYSPRSKKPIYVSPGHRISLETSVELVKKCMKSGRIPEPTRLAHEYVTGVKNTLR</sequence>
<keyword evidence="7" id="KW-0479">Metal-binding</keyword>
<feature type="site" description="Interaction with target DNA" evidence="7">
    <location>
        <position position="69"/>
    </location>
</feature>
<dbReference type="InterPro" id="IPR007581">
    <property type="entry name" value="Endonuclease-V"/>
</dbReference>
<dbReference type="GO" id="GO:0016891">
    <property type="term" value="F:RNA endonuclease activity producing 5'-phosphomonoesters, hydrolytic mechanism"/>
    <property type="evidence" value="ECO:0007669"/>
    <property type="project" value="TreeGrafter"/>
</dbReference>
<comment type="subcellular location">
    <subcellularLocation>
        <location evidence="2 7">Cytoplasm</location>
    </subcellularLocation>
</comment>
<dbReference type="KEGG" id="rci:RRC272"/>
<dbReference type="GO" id="GO:0003727">
    <property type="term" value="F:single-stranded RNA binding"/>
    <property type="evidence" value="ECO:0007669"/>
    <property type="project" value="TreeGrafter"/>
</dbReference>
<keyword evidence="7" id="KW-0234">DNA repair</keyword>
<comment type="cofactor">
    <cofactor evidence="7">
        <name>Mg(2+)</name>
        <dbReference type="ChEBI" id="CHEBI:18420"/>
    </cofactor>
</comment>
<evidence type="ECO:0000256" key="5">
    <source>
        <dbReference type="ARBA" id="ARBA00022759"/>
    </source>
</evidence>
<evidence type="ECO:0000256" key="1">
    <source>
        <dbReference type="ARBA" id="ARBA00001835"/>
    </source>
</evidence>
<keyword evidence="7" id="KW-0460">Magnesium</keyword>
<dbReference type="Proteomes" id="UP000000663">
    <property type="component" value="Chromosome"/>
</dbReference>
<keyword evidence="6 7" id="KW-0378">Hydrolase</keyword>
<dbReference type="PANTHER" id="PTHR28511">
    <property type="entry name" value="ENDONUCLEASE V"/>
    <property type="match status" value="1"/>
</dbReference>
<dbReference type="GO" id="GO:0006281">
    <property type="term" value="P:DNA repair"/>
    <property type="evidence" value="ECO:0007669"/>
    <property type="project" value="UniProtKB-UniRule"/>
</dbReference>
<name>Q0W0T5_METAR</name>
<evidence type="ECO:0000256" key="7">
    <source>
        <dbReference type="HAMAP-Rule" id="MF_00801"/>
    </source>
</evidence>
<dbReference type="Pfam" id="PF04493">
    <property type="entry name" value="Endonuclease_5"/>
    <property type="match status" value="1"/>
</dbReference>
<evidence type="ECO:0000256" key="2">
    <source>
        <dbReference type="ARBA" id="ARBA00004496"/>
    </source>
</evidence>
<evidence type="ECO:0000313" key="9">
    <source>
        <dbReference type="Proteomes" id="UP000000663"/>
    </source>
</evidence>
<keyword evidence="3 7" id="KW-0963">Cytoplasm</keyword>
<proteinExistence type="inferred from homology"/>
<evidence type="ECO:0000256" key="6">
    <source>
        <dbReference type="ARBA" id="ARBA00022801"/>
    </source>
</evidence>
<feature type="binding site" evidence="7">
    <location>
        <position position="99"/>
    </location>
    <ligand>
        <name>Mg(2+)</name>
        <dbReference type="ChEBI" id="CHEBI:18420"/>
    </ligand>
</feature>
<dbReference type="GeneID" id="5143772"/>
<keyword evidence="9" id="KW-1185">Reference proteome</keyword>
<keyword evidence="5 7" id="KW-0255">Endonuclease</keyword>
<evidence type="ECO:0000256" key="4">
    <source>
        <dbReference type="ARBA" id="ARBA00022722"/>
    </source>
</evidence>
<feature type="binding site" evidence="7">
    <location>
        <position position="33"/>
    </location>
    <ligand>
        <name>Mg(2+)</name>
        <dbReference type="ChEBI" id="CHEBI:18420"/>
    </ligand>
</feature>
<dbReference type="RefSeq" id="WP_012034587.1">
    <property type="nucleotide sequence ID" value="NC_009464.1"/>
</dbReference>
<dbReference type="STRING" id="351160.RRC272"/>
<dbReference type="PATRIC" id="fig|351160.9.peg.272"/>